<dbReference type="Gene3D" id="1.10.510.10">
    <property type="entry name" value="Transferase(Phosphotransferase) domain 1"/>
    <property type="match status" value="1"/>
</dbReference>
<feature type="domain" description="Serine-threonine/tyrosine-protein kinase catalytic" evidence="1">
    <location>
        <begin position="206"/>
        <end position="328"/>
    </location>
</feature>
<evidence type="ECO:0000259" key="1">
    <source>
        <dbReference type="Pfam" id="PF07714"/>
    </source>
</evidence>
<protein>
    <recommendedName>
        <fullName evidence="1">Serine-threonine/tyrosine-protein kinase catalytic domain-containing protein</fullName>
    </recommendedName>
</protein>
<organism evidence="2 3">
    <name type="scientific">Pythium insidiosum</name>
    <name type="common">Pythiosis disease agent</name>
    <dbReference type="NCBI Taxonomy" id="114742"/>
    <lineage>
        <taxon>Eukaryota</taxon>
        <taxon>Sar</taxon>
        <taxon>Stramenopiles</taxon>
        <taxon>Oomycota</taxon>
        <taxon>Peronosporomycetes</taxon>
        <taxon>Pythiales</taxon>
        <taxon>Pythiaceae</taxon>
        <taxon>Pythium</taxon>
    </lineage>
</organism>
<name>A0AAD5Q7M6_PYTIN</name>
<proteinExistence type="predicted"/>
<accession>A0AAD5Q7M6</accession>
<keyword evidence="3" id="KW-1185">Reference proteome</keyword>
<dbReference type="SUPFAM" id="SSF56112">
    <property type="entry name" value="Protein kinase-like (PK-like)"/>
    <property type="match status" value="1"/>
</dbReference>
<dbReference type="PANTHER" id="PTHR44329:SF214">
    <property type="entry name" value="PROTEIN KINASE DOMAIN-CONTAINING PROTEIN"/>
    <property type="match status" value="1"/>
</dbReference>
<evidence type="ECO:0000313" key="3">
    <source>
        <dbReference type="Proteomes" id="UP001209570"/>
    </source>
</evidence>
<dbReference type="SUPFAM" id="SSF52075">
    <property type="entry name" value="Outer arm dynein light chain 1"/>
    <property type="match status" value="1"/>
</dbReference>
<dbReference type="InterPro" id="IPR011009">
    <property type="entry name" value="Kinase-like_dom_sf"/>
</dbReference>
<dbReference type="Pfam" id="PF07714">
    <property type="entry name" value="PK_Tyr_Ser-Thr"/>
    <property type="match status" value="1"/>
</dbReference>
<reference evidence="2" key="1">
    <citation type="submission" date="2021-12" db="EMBL/GenBank/DDBJ databases">
        <title>Prjna785345.</title>
        <authorList>
            <person name="Rujirawat T."/>
            <person name="Krajaejun T."/>
        </authorList>
    </citation>
    <scope>NUCLEOTIDE SEQUENCE</scope>
    <source>
        <strain evidence="2">Pi057C3</strain>
    </source>
</reference>
<dbReference type="Gene3D" id="3.80.10.10">
    <property type="entry name" value="Ribonuclease Inhibitor"/>
    <property type="match status" value="1"/>
</dbReference>
<dbReference type="InterPro" id="IPR001245">
    <property type="entry name" value="Ser-Thr/Tyr_kinase_cat_dom"/>
</dbReference>
<comment type="caution">
    <text evidence="2">The sequence shown here is derived from an EMBL/GenBank/DDBJ whole genome shotgun (WGS) entry which is preliminary data.</text>
</comment>
<sequence length="363" mass="39321">MDMESGSRAVAADGAAPQALTTGVALANCSARVTLSNSCTNSTDDPQYRGMTRSLLCVSQRAQGDTCLAGIRGWPWNYDGVFGASNLGIEQVAFRSPQAMKLDISHNQVSDWSAFHVPRGLRELNASHNRATRFLSGPLGQAEYLGVVDFSFNAIKVISNVSWPKALQSLDLRGNPIETLEMLHSDVPVIENLQYFGLSREKVNRSEALVYLGSYNPPVYHGQVCARNVLFNSEWKAKLDLPGVQATPARHCIAPELLVADEGNREHTQAADVFGFGVLLYELDGSCDLASTTGSTLVLQASHRMPSDVAAVAQACLAHDPSARPSAMGLFYMLSQARRQHKQRPGPVSVPAIEVTAREHHGH</sequence>
<dbReference type="InterPro" id="IPR032675">
    <property type="entry name" value="LRR_dom_sf"/>
</dbReference>
<dbReference type="PANTHER" id="PTHR44329">
    <property type="entry name" value="SERINE/THREONINE-PROTEIN KINASE TNNI3K-RELATED"/>
    <property type="match status" value="1"/>
</dbReference>
<dbReference type="Proteomes" id="UP001209570">
    <property type="component" value="Unassembled WGS sequence"/>
</dbReference>
<evidence type="ECO:0000313" key="2">
    <source>
        <dbReference type="EMBL" id="KAJ0398864.1"/>
    </source>
</evidence>
<dbReference type="GO" id="GO:0004674">
    <property type="term" value="F:protein serine/threonine kinase activity"/>
    <property type="evidence" value="ECO:0007669"/>
    <property type="project" value="TreeGrafter"/>
</dbReference>
<gene>
    <name evidence="2" type="ORF">P43SY_010155</name>
</gene>
<dbReference type="AlphaFoldDB" id="A0AAD5Q7M6"/>
<dbReference type="InterPro" id="IPR051681">
    <property type="entry name" value="Ser/Thr_Kinases-Pseudokinases"/>
</dbReference>
<dbReference type="EMBL" id="JAKCXM010000202">
    <property type="protein sequence ID" value="KAJ0398864.1"/>
    <property type="molecule type" value="Genomic_DNA"/>
</dbReference>